<evidence type="ECO:0000313" key="1">
    <source>
        <dbReference type="EMBL" id="CAC5366913.1"/>
    </source>
</evidence>
<dbReference type="AlphaFoldDB" id="A0A6J8AF30"/>
<sequence>MKPFRDENTVTYVMRLREKAHECEFEATCEERILEHCIQTITNQDLIKRAISKGWNLDKFVKEAGQMEDICFQMKDMKGDHRDIGTSSANKIQSNRSSYRAQDFKEDRFKQNGRNITKSNCGYCGFDHINIIILHQYAERKRKNNRTVLATVDKEEEV</sequence>
<evidence type="ECO:0000313" key="2">
    <source>
        <dbReference type="Proteomes" id="UP000507470"/>
    </source>
</evidence>
<name>A0A6J8AF30_MYTCO</name>
<protein>
    <submittedName>
        <fullName evidence="1">Uncharacterized protein</fullName>
    </submittedName>
</protein>
<gene>
    <name evidence="1" type="ORF">MCOR_7016</name>
</gene>
<accession>A0A6J8AF30</accession>
<dbReference type="EMBL" id="CACVKT020001352">
    <property type="protein sequence ID" value="CAC5366913.1"/>
    <property type="molecule type" value="Genomic_DNA"/>
</dbReference>
<dbReference type="Proteomes" id="UP000507470">
    <property type="component" value="Unassembled WGS sequence"/>
</dbReference>
<organism evidence="1 2">
    <name type="scientific">Mytilus coruscus</name>
    <name type="common">Sea mussel</name>
    <dbReference type="NCBI Taxonomy" id="42192"/>
    <lineage>
        <taxon>Eukaryota</taxon>
        <taxon>Metazoa</taxon>
        <taxon>Spiralia</taxon>
        <taxon>Lophotrochozoa</taxon>
        <taxon>Mollusca</taxon>
        <taxon>Bivalvia</taxon>
        <taxon>Autobranchia</taxon>
        <taxon>Pteriomorphia</taxon>
        <taxon>Mytilida</taxon>
        <taxon>Mytiloidea</taxon>
        <taxon>Mytilidae</taxon>
        <taxon>Mytilinae</taxon>
        <taxon>Mytilus</taxon>
    </lineage>
</organism>
<dbReference type="OrthoDB" id="10418138at2759"/>
<reference evidence="1 2" key="1">
    <citation type="submission" date="2020-06" db="EMBL/GenBank/DDBJ databases">
        <authorList>
            <person name="Li R."/>
            <person name="Bekaert M."/>
        </authorList>
    </citation>
    <scope>NUCLEOTIDE SEQUENCE [LARGE SCALE GENOMIC DNA]</scope>
    <source>
        <strain evidence="2">wild</strain>
    </source>
</reference>
<proteinExistence type="predicted"/>
<keyword evidence="2" id="KW-1185">Reference proteome</keyword>